<dbReference type="Proteomes" id="UP000276834">
    <property type="component" value="Unassembled WGS sequence"/>
</dbReference>
<sequence>MRCLSLPGTSCSCRLAAGSGLRSPCSPTCTPSGRCWSSGAHPNGRALLCCSLASAVPSKPGARGTATGQAPLGLLHVRAFLQLCDPAISQPCVQQLRLPETRGWENREVWDEGEHGDPGPLFQSQHYGH</sequence>
<dbReference type="EMBL" id="QUSF01000069">
    <property type="protein sequence ID" value="RLV96749.1"/>
    <property type="molecule type" value="Genomic_DNA"/>
</dbReference>
<keyword evidence="3" id="KW-1185">Reference proteome</keyword>
<protein>
    <submittedName>
        <fullName evidence="2">Uncharacterized protein</fullName>
    </submittedName>
</protein>
<feature type="non-terminal residue" evidence="2">
    <location>
        <position position="129"/>
    </location>
</feature>
<proteinExistence type="predicted"/>
<dbReference type="AlphaFoldDB" id="A0A3L8S4T9"/>
<reference evidence="2 3" key="1">
    <citation type="journal article" date="2018" name="Proc. R. Soc. B">
        <title>A non-coding region near Follistatin controls head colour polymorphism in the Gouldian finch.</title>
        <authorList>
            <person name="Toomey M.B."/>
            <person name="Marques C.I."/>
            <person name="Andrade P."/>
            <person name="Araujo P.M."/>
            <person name="Sabatino S."/>
            <person name="Gazda M.A."/>
            <person name="Afonso S."/>
            <person name="Lopes R.J."/>
            <person name="Corbo J.C."/>
            <person name="Carneiro M."/>
        </authorList>
    </citation>
    <scope>NUCLEOTIDE SEQUENCE [LARGE SCALE GENOMIC DNA]</scope>
    <source>
        <strain evidence="2">Red01</strain>
        <tissue evidence="2">Muscle</tissue>
    </source>
</reference>
<organism evidence="2 3">
    <name type="scientific">Chloebia gouldiae</name>
    <name type="common">Gouldian finch</name>
    <name type="synonym">Erythrura gouldiae</name>
    <dbReference type="NCBI Taxonomy" id="44316"/>
    <lineage>
        <taxon>Eukaryota</taxon>
        <taxon>Metazoa</taxon>
        <taxon>Chordata</taxon>
        <taxon>Craniata</taxon>
        <taxon>Vertebrata</taxon>
        <taxon>Euteleostomi</taxon>
        <taxon>Archelosauria</taxon>
        <taxon>Archosauria</taxon>
        <taxon>Dinosauria</taxon>
        <taxon>Saurischia</taxon>
        <taxon>Theropoda</taxon>
        <taxon>Coelurosauria</taxon>
        <taxon>Aves</taxon>
        <taxon>Neognathae</taxon>
        <taxon>Neoaves</taxon>
        <taxon>Telluraves</taxon>
        <taxon>Australaves</taxon>
        <taxon>Passeriformes</taxon>
        <taxon>Passeroidea</taxon>
        <taxon>Passeridae</taxon>
        <taxon>Chloebia</taxon>
    </lineage>
</organism>
<gene>
    <name evidence="2" type="ORF">DV515_00012553</name>
</gene>
<accession>A0A3L8S4T9</accession>
<name>A0A3L8S4T9_CHLGU</name>
<evidence type="ECO:0000256" key="1">
    <source>
        <dbReference type="SAM" id="MobiDB-lite"/>
    </source>
</evidence>
<comment type="caution">
    <text evidence="2">The sequence shown here is derived from an EMBL/GenBank/DDBJ whole genome shotgun (WGS) entry which is preliminary data.</text>
</comment>
<evidence type="ECO:0000313" key="2">
    <source>
        <dbReference type="EMBL" id="RLV96749.1"/>
    </source>
</evidence>
<evidence type="ECO:0000313" key="3">
    <source>
        <dbReference type="Proteomes" id="UP000276834"/>
    </source>
</evidence>
<feature type="region of interest" description="Disordered" evidence="1">
    <location>
        <begin position="110"/>
        <end position="129"/>
    </location>
</feature>